<comment type="similarity">
    <text evidence="1 4">Belongs to the 5-formyltetrahydrofolate cyclo-ligase family.</text>
</comment>
<sequence length="182" mass="20216">MALFLSFDGELDTQPLIDQLWRAGKRVYLPVLHPFSPGNLLFLHYHPQSQLIVNRLKIREPKLDVRDVLPLAELDVLVTPLVAFDVSGQRLGMGGGFTTGRCKTGSSIACSRWATRTTASRWIACRAKSGISRCRRSSPREKPGVGRYAGTRNSAWKVLTKKRAGTRPAREAKMIRTADGRG</sequence>
<dbReference type="InterPro" id="IPR024185">
    <property type="entry name" value="FTHF_cligase-like_sf"/>
</dbReference>
<name>A0A919HY11_KLEPN</name>
<dbReference type="GO" id="GO:0030272">
    <property type="term" value="F:5-formyltetrahydrofolate cyclo-ligase activity"/>
    <property type="evidence" value="ECO:0007669"/>
    <property type="project" value="UniProtKB-EC"/>
</dbReference>
<dbReference type="NCBIfam" id="TIGR02727">
    <property type="entry name" value="MTHFS_bact"/>
    <property type="match status" value="1"/>
</dbReference>
<dbReference type="Gene3D" id="3.40.50.10420">
    <property type="entry name" value="NagB/RpiA/CoA transferase-like"/>
    <property type="match status" value="1"/>
</dbReference>
<dbReference type="PANTHER" id="PTHR23407">
    <property type="entry name" value="ATPASE INHIBITOR/5-FORMYLTETRAHYDROFOLATE CYCLO-LIGASE"/>
    <property type="match status" value="1"/>
</dbReference>
<evidence type="ECO:0000256" key="3">
    <source>
        <dbReference type="ARBA" id="ARBA00022840"/>
    </source>
</evidence>
<evidence type="ECO:0000313" key="6">
    <source>
        <dbReference type="EMBL" id="GHK56673.1"/>
    </source>
</evidence>
<keyword evidence="4" id="KW-0479">Metal-binding</keyword>
<keyword evidence="4" id="KW-0460">Magnesium</keyword>
<evidence type="ECO:0000256" key="2">
    <source>
        <dbReference type="ARBA" id="ARBA00022741"/>
    </source>
</evidence>
<proteinExistence type="inferred from homology"/>
<evidence type="ECO:0000313" key="7">
    <source>
        <dbReference type="Proteomes" id="UP000655094"/>
    </source>
</evidence>
<comment type="cofactor">
    <cofactor evidence="4">
        <name>Mg(2+)</name>
        <dbReference type="ChEBI" id="CHEBI:18420"/>
    </cofactor>
</comment>
<dbReference type="InterPro" id="IPR002698">
    <property type="entry name" value="FTHF_cligase"/>
</dbReference>
<dbReference type="EMBL" id="BNFF01000001">
    <property type="protein sequence ID" value="GHK56673.1"/>
    <property type="molecule type" value="Genomic_DNA"/>
</dbReference>
<dbReference type="GO" id="GO:0035999">
    <property type="term" value="P:tetrahydrofolate interconversion"/>
    <property type="evidence" value="ECO:0007669"/>
    <property type="project" value="TreeGrafter"/>
</dbReference>
<comment type="catalytic activity">
    <reaction evidence="4">
        <text>(6S)-5-formyl-5,6,7,8-tetrahydrofolate + ATP = (6R)-5,10-methenyltetrahydrofolate + ADP + phosphate</text>
        <dbReference type="Rhea" id="RHEA:10488"/>
        <dbReference type="ChEBI" id="CHEBI:30616"/>
        <dbReference type="ChEBI" id="CHEBI:43474"/>
        <dbReference type="ChEBI" id="CHEBI:57455"/>
        <dbReference type="ChEBI" id="CHEBI:57457"/>
        <dbReference type="ChEBI" id="CHEBI:456216"/>
        <dbReference type="EC" id="6.3.3.2"/>
    </reaction>
</comment>
<dbReference type="AlphaFoldDB" id="A0A919HY11"/>
<accession>A0A919HY11</accession>
<dbReference type="Proteomes" id="UP000655094">
    <property type="component" value="Unassembled WGS sequence"/>
</dbReference>
<keyword evidence="2 4" id="KW-0547">Nucleotide-binding</keyword>
<organism evidence="6 7">
    <name type="scientific">Klebsiella pneumoniae</name>
    <dbReference type="NCBI Taxonomy" id="573"/>
    <lineage>
        <taxon>Bacteria</taxon>
        <taxon>Pseudomonadati</taxon>
        <taxon>Pseudomonadota</taxon>
        <taxon>Gammaproteobacteria</taxon>
        <taxon>Enterobacterales</taxon>
        <taxon>Enterobacteriaceae</taxon>
        <taxon>Klebsiella/Raoultella group</taxon>
        <taxon>Klebsiella</taxon>
        <taxon>Klebsiella pneumoniae complex</taxon>
    </lineage>
</organism>
<dbReference type="GO" id="GO:0046872">
    <property type="term" value="F:metal ion binding"/>
    <property type="evidence" value="ECO:0007669"/>
    <property type="project" value="UniProtKB-KW"/>
</dbReference>
<evidence type="ECO:0000256" key="1">
    <source>
        <dbReference type="ARBA" id="ARBA00010638"/>
    </source>
</evidence>
<keyword evidence="3 4" id="KW-0067">ATP-binding</keyword>
<protein>
    <recommendedName>
        <fullName evidence="4">5-formyltetrahydrofolate cyclo-ligase</fullName>
        <ecNumber evidence="4">6.3.3.2</ecNumber>
    </recommendedName>
</protein>
<dbReference type="PANTHER" id="PTHR23407:SF1">
    <property type="entry name" value="5-FORMYLTETRAHYDROFOLATE CYCLO-LIGASE"/>
    <property type="match status" value="1"/>
</dbReference>
<evidence type="ECO:0000256" key="4">
    <source>
        <dbReference type="RuleBase" id="RU361279"/>
    </source>
</evidence>
<dbReference type="Pfam" id="PF01812">
    <property type="entry name" value="5-FTHF_cyc-lig"/>
    <property type="match status" value="1"/>
</dbReference>
<comment type="caution">
    <text evidence="6">The sequence shown here is derived from an EMBL/GenBank/DDBJ whole genome shotgun (WGS) entry which is preliminary data.</text>
</comment>
<dbReference type="InterPro" id="IPR037171">
    <property type="entry name" value="NagB/RpiA_transferase-like"/>
</dbReference>
<feature type="region of interest" description="Disordered" evidence="5">
    <location>
        <begin position="162"/>
        <end position="182"/>
    </location>
</feature>
<dbReference type="GO" id="GO:0005524">
    <property type="term" value="F:ATP binding"/>
    <property type="evidence" value="ECO:0007669"/>
    <property type="project" value="UniProtKB-KW"/>
</dbReference>
<feature type="compositionally biased region" description="Basic and acidic residues" evidence="5">
    <location>
        <begin position="168"/>
        <end position="182"/>
    </location>
</feature>
<dbReference type="EC" id="6.3.3.2" evidence="4"/>
<gene>
    <name evidence="6" type="ORF">KPZU09_64090</name>
</gene>
<evidence type="ECO:0000256" key="5">
    <source>
        <dbReference type="SAM" id="MobiDB-lite"/>
    </source>
</evidence>
<reference evidence="6" key="1">
    <citation type="submission" date="2020-10" db="EMBL/GenBank/DDBJ databases">
        <title>Genome Sequence of ESBL Producing Zambian Clinical Strains.</title>
        <authorList>
            <person name="Shawa M."/>
            <person name="Furuta Y."/>
            <person name="Simbotwe M."/>
            <person name="Mulenga E."/>
            <person name="Mubanga M."/>
            <person name="Mulenga G."/>
            <person name="Kaile C."/>
            <person name="Zorigt T."/>
            <person name="Hang'ombe B."/>
            <person name="Higashi H."/>
        </authorList>
    </citation>
    <scope>NUCLEOTIDE SEQUENCE</scope>
    <source>
        <strain evidence="6">Zam_UTH_09</strain>
    </source>
</reference>
<dbReference type="GO" id="GO:0009396">
    <property type="term" value="P:folic acid-containing compound biosynthetic process"/>
    <property type="evidence" value="ECO:0007669"/>
    <property type="project" value="TreeGrafter"/>
</dbReference>
<dbReference type="SUPFAM" id="SSF100950">
    <property type="entry name" value="NagB/RpiA/CoA transferase-like"/>
    <property type="match status" value="1"/>
</dbReference>